<dbReference type="GeneID" id="30157711"/>
<dbReference type="STRING" id="1295533.A0A1E3HGF5"/>
<dbReference type="PANTHER" id="PTHR28002">
    <property type="entry name" value="MIOREX COMPLEX COMPONENT 11"/>
    <property type="match status" value="1"/>
</dbReference>
<keyword evidence="4" id="KW-1185">Reference proteome</keyword>
<dbReference type="PANTHER" id="PTHR28002:SF1">
    <property type="entry name" value="MIOREX COMPLEX COMPONENT 11"/>
    <property type="match status" value="1"/>
</dbReference>
<gene>
    <name evidence="3" type="ORF">L202_06402</name>
</gene>
<organism evidence="3 4">
    <name type="scientific">Cryptococcus amylolentus CBS 6039</name>
    <dbReference type="NCBI Taxonomy" id="1295533"/>
    <lineage>
        <taxon>Eukaryota</taxon>
        <taxon>Fungi</taxon>
        <taxon>Dikarya</taxon>
        <taxon>Basidiomycota</taxon>
        <taxon>Agaricomycotina</taxon>
        <taxon>Tremellomycetes</taxon>
        <taxon>Tremellales</taxon>
        <taxon>Cryptococcaceae</taxon>
        <taxon>Cryptococcus</taxon>
    </lineage>
</organism>
<comment type="caution">
    <text evidence="3">The sequence shown here is derived from an EMBL/GenBank/DDBJ whole genome shotgun (WGS) entry which is preliminary data.</text>
</comment>
<protein>
    <submittedName>
        <fullName evidence="3">Uncharacterized protein</fullName>
    </submittedName>
</protein>
<dbReference type="OrthoDB" id="5580261at2759"/>
<keyword evidence="2" id="KW-0812">Transmembrane</keyword>
<dbReference type="AlphaFoldDB" id="A0A1E3HGF5"/>
<feature type="compositionally biased region" description="Pro residues" evidence="1">
    <location>
        <begin position="40"/>
        <end position="49"/>
    </location>
</feature>
<dbReference type="GO" id="GO:0005739">
    <property type="term" value="C:mitochondrion"/>
    <property type="evidence" value="ECO:0007669"/>
    <property type="project" value="TreeGrafter"/>
</dbReference>
<evidence type="ECO:0000256" key="2">
    <source>
        <dbReference type="SAM" id="Phobius"/>
    </source>
</evidence>
<dbReference type="RefSeq" id="XP_018990855.1">
    <property type="nucleotide sequence ID" value="XM_019140880.1"/>
</dbReference>
<dbReference type="Pfam" id="PF10306">
    <property type="entry name" value="FLILHELTA"/>
    <property type="match status" value="1"/>
</dbReference>
<reference evidence="3 4" key="1">
    <citation type="submission" date="2016-06" db="EMBL/GenBank/DDBJ databases">
        <title>Evolution of pathogenesis and genome organization in the Tremellales.</title>
        <authorList>
            <person name="Cuomo C."/>
            <person name="Litvintseva A."/>
            <person name="Heitman J."/>
            <person name="Chen Y."/>
            <person name="Sun S."/>
            <person name="Springer D."/>
            <person name="Dromer F."/>
            <person name="Young S."/>
            <person name="Zeng Q."/>
            <person name="Chapman S."/>
            <person name="Gujja S."/>
            <person name="Saif S."/>
            <person name="Birren B."/>
        </authorList>
    </citation>
    <scope>NUCLEOTIDE SEQUENCE [LARGE SCALE GENOMIC DNA]</scope>
    <source>
        <strain evidence="3 4">CBS 6039</strain>
    </source>
</reference>
<feature type="region of interest" description="Disordered" evidence="1">
    <location>
        <begin position="1"/>
        <end position="54"/>
    </location>
</feature>
<proteinExistence type="predicted"/>
<dbReference type="InterPro" id="IPR018811">
    <property type="entry name" value="MRX11"/>
</dbReference>
<accession>A0A1E3HGF5</accession>
<keyword evidence="2" id="KW-0472">Membrane</keyword>
<keyword evidence="2" id="KW-1133">Transmembrane helix</keyword>
<dbReference type="EMBL" id="AWGJ01000010">
    <property type="protein sequence ID" value="ODN75205.1"/>
    <property type="molecule type" value="Genomic_DNA"/>
</dbReference>
<evidence type="ECO:0000313" key="3">
    <source>
        <dbReference type="EMBL" id="ODN75205.1"/>
    </source>
</evidence>
<feature type="transmembrane region" description="Helical" evidence="2">
    <location>
        <begin position="195"/>
        <end position="215"/>
    </location>
</feature>
<evidence type="ECO:0000313" key="4">
    <source>
        <dbReference type="Proteomes" id="UP000094065"/>
    </source>
</evidence>
<name>A0A1E3HGF5_9TREE</name>
<evidence type="ECO:0000256" key="1">
    <source>
        <dbReference type="SAM" id="MobiDB-lite"/>
    </source>
</evidence>
<sequence>MALSRPLPRHIARLSPTSAPTPRLSRPALPLPFTRSYSAPAPPGPPSKPPQTSSLLNRYTPYLTALSQRTGVPLPSLGLSFLALHELTAILPVVGFYYLFASFGVGAGLVTWVSEVGHEEEKEGWKPWVKEWYEEGVAKVDRVGRRYGVLGYEKQEHKVEDSGETAVDSVKTGGAKAAEKVADAVAAYVLVKALLPARIGLSLVAAPAFACYTLVPLQNLFRRRR</sequence>
<dbReference type="Proteomes" id="UP000094065">
    <property type="component" value="Unassembled WGS sequence"/>
</dbReference>